<dbReference type="SMART" id="SM00438">
    <property type="entry name" value="ZnF_NFX"/>
    <property type="match status" value="4"/>
</dbReference>
<dbReference type="Gene3D" id="3.40.50.300">
    <property type="entry name" value="P-loop containing nucleotide triphosphate hydrolases"/>
    <property type="match status" value="2"/>
</dbReference>
<evidence type="ECO:0000256" key="3">
    <source>
        <dbReference type="ARBA" id="ARBA00022723"/>
    </source>
</evidence>
<evidence type="ECO:0000313" key="10">
    <source>
        <dbReference type="EMBL" id="OJJ46123.1"/>
    </source>
</evidence>
<accession>A0A1L9SG79</accession>
<dbReference type="SUPFAM" id="SSF52540">
    <property type="entry name" value="P-loop containing nucleoside triphosphate hydrolases"/>
    <property type="match status" value="1"/>
</dbReference>
<dbReference type="GO" id="GO:0008270">
    <property type="term" value="F:zinc ion binding"/>
    <property type="evidence" value="ECO:0007669"/>
    <property type="project" value="UniProtKB-KW"/>
</dbReference>
<name>A0A1L9SG79_9EURO</name>
<dbReference type="Pfam" id="PF13087">
    <property type="entry name" value="AAA_12"/>
    <property type="match status" value="1"/>
</dbReference>
<proteinExistence type="predicted"/>
<keyword evidence="6" id="KW-0067">ATP-binding</keyword>
<dbReference type="OrthoDB" id="2423195at2759"/>
<dbReference type="PROSITE" id="PS51981">
    <property type="entry name" value="ZF_RZ"/>
    <property type="match status" value="1"/>
</dbReference>
<sequence>MAWKRQAPQSQFIRPLGAALGRFFAQGRSLIDVDDSTLQEVVQCLSKEGGLKRIQELIQRDYLPMSDSAKLALFLEQVLPFVEIITAPKVLASLILEQSVGTIYNCIFGLAGRRATPFLNFLADVVQREADSQEDAAALHLESCLQVFTQVLQLNSTAFIHEPIIAIAKRFRDIFTILNASVDSGLLEGSHNCLERLQRYLDIGLSLPSLNNRGSSKGPVSQVPVQFVTQKEPPGGRHDNDHPDICRIRIMPTSEEILSTRSEYLPVTDPREWHVQGLSGLLDRNFRLLREDSVGQLRDAIHTELQPQARREKNQMRTHVYSKARVQGFEFDRLTGLQIILRFPQPANLKDTGKKKRQEWWELSKRLQPTALVCLADRRGFAIFCTISQPKRQRQGRESEKERPQKFSGSLWDDAAFSFVVLELVEPTEANRQYILDCHQPNNDSPTMSLVEFPGILLPSFQPTLQALQNMQKAADLPMSEFLAPSDSLSGSMDVPPPAYANKRGFTFDLRCLMDDGSSLEVSPSQPADMDRLRQHSTLDDAQAQALVHTLQRRIGLIQGPPGTGKSYTGVALIKVLLANKKKVNLGPIVCVCYTNHALDQLLEDLLESKITSQIIRIGSQSKSETLKSLNLREASQKVQKTRLEKTEQWQLHHELEEHEEEWASLRLNAAGSHSAVRHYLRRFNTRRYKEFFEEDEEGFEKAIGNDPHKIFTSWLNGGKTKGVSVHSLEELHQLRIDEMNAPERRILYDHWAEEIRKAAHTRTHAILASQQQAKASLDRVRNELDLRCLRQADVIGVTTTGLARNLNMLRGLQSKVLLCEEAGEVLEAHLLTSLLPSVEHFILIGDHQQLRPQIQNYELSRESKAGKQYSLDCSLFERLVEPQNEIGVKIPFCTLETQRRMHPSIAQLVRETLYPRLQDAPSVSEYPEVMGVRRRLFWLDHRKPEGGTSGQDPTATSHWNDHEIEVTHALVNHLIRQGTYKTGEIAVLTPYLGQLHRLRRKLGESFAITVGERDQDALDQTGFTDEEKPLARAVPTKSTLLQTLRVATIDNFQGEEAKVVVISLVRSNSQNRCGFLRTPNRINVLLSRAKHGMYIIGNSETSRGVEMWAKVLDILDRDGNFGQRLELQCPRHPATVITVAEPEDFLQFSPEGGCNLQCGKRLSCGHPCKQKCHAEMLHQSVHCLEPCSRLQKGCSHPCPKVCGDICPTKCMTVVVDHARVLPCGHSMPSLHCWQAQDLSTVKCPVLVKKKVPHCDHEITIACHIDVAQPDYECRQRCRQSLPCGHNCKRRCSECIIREPEGVRFDHGQCKQKCGRQYHTCAHTCITECHGEIPCPPCTAPCDVQCGHSRCPRKCSQPCAPCAVPKCLSECPHSACSMPCAAPCDHIPCSRRCEKNLPCGHRCPSVCGELCPTDRFCQLCAADDIKETPVDFILGQLYKEVDLDENPCIFPPCGHFLTMESMDAQMDLGKHYTLDQQGKPASIASASEPFSIGDIRNCATCRGSLRGISRYGRLVRRAWIDEATKKFILYINQQYVPMAQDLPRLLTRLQENEKTISTRVFQDQANIRIEGPRDHQVKLMNSHIRKHDKERWKGLIELRGRIVEYASKVKEEEQPFHQVYSLVEDARRRKRGAGRFEFDDNVLQTKGYLQASGLLLRLDTALLGDFLALHRRVPAGLNQTDLQVNLQANLKDSEVLIELATRSRRVLQQVEGHLFRAQLCALEMENRTPNSEADARAKLLDQANSAVDAAERLCACHPGQTQGLAAEIEGTRAMLRGATFYTPVTNEERMAVVAAMAREFRGTGHWYYCQNGHPFTIGECGGAMQLSRCPECGAQVGGEHHRTVDGVRRAEDLEAGLRELNI</sequence>
<dbReference type="InterPro" id="IPR041679">
    <property type="entry name" value="DNA2/NAM7-like_C"/>
</dbReference>
<keyword evidence="7" id="KW-0862">Zinc</keyword>
<dbReference type="CDD" id="cd06008">
    <property type="entry name" value="NF-X1-zinc-finger"/>
    <property type="match status" value="1"/>
</dbReference>
<dbReference type="GO" id="GO:0004386">
    <property type="term" value="F:helicase activity"/>
    <property type="evidence" value="ECO:0007669"/>
    <property type="project" value="InterPro"/>
</dbReference>
<gene>
    <name evidence="10" type="ORF">ASPZODRAFT_2059234</name>
</gene>
<dbReference type="InterPro" id="IPR000967">
    <property type="entry name" value="Znf_NFX1"/>
</dbReference>
<dbReference type="InterPro" id="IPR047187">
    <property type="entry name" value="SF1_C_Upf1"/>
</dbReference>
<evidence type="ECO:0000259" key="9">
    <source>
        <dbReference type="PROSITE" id="PS51981"/>
    </source>
</evidence>
<dbReference type="GO" id="GO:0031048">
    <property type="term" value="P:regulatory ncRNA-mediated heterochromatin formation"/>
    <property type="evidence" value="ECO:0007669"/>
    <property type="project" value="TreeGrafter"/>
</dbReference>
<evidence type="ECO:0000256" key="6">
    <source>
        <dbReference type="ARBA" id="ARBA00022806"/>
    </source>
</evidence>
<evidence type="ECO:0000256" key="1">
    <source>
        <dbReference type="ARBA" id="ARBA00004496"/>
    </source>
</evidence>
<protein>
    <recommendedName>
        <fullName evidence="9">RZ-type domain-containing protein</fullName>
    </recommendedName>
</protein>
<evidence type="ECO:0000256" key="8">
    <source>
        <dbReference type="ARBA" id="ARBA00022859"/>
    </source>
</evidence>
<dbReference type="PANTHER" id="PTHR10887">
    <property type="entry name" value="DNA2/NAM7 HELICASE FAMILY"/>
    <property type="match status" value="1"/>
</dbReference>
<dbReference type="InterPro" id="IPR041677">
    <property type="entry name" value="DNA2/NAM7_AAA_11"/>
</dbReference>
<keyword evidence="8" id="KW-0391">Immunity</keyword>
<comment type="subcellular location">
    <subcellularLocation>
        <location evidence="1">Cytoplasm</location>
    </subcellularLocation>
</comment>
<dbReference type="Pfam" id="PF13086">
    <property type="entry name" value="AAA_11"/>
    <property type="match status" value="1"/>
</dbReference>
<dbReference type="EMBL" id="KV878343">
    <property type="protein sequence ID" value="OJJ46123.1"/>
    <property type="molecule type" value="Genomic_DNA"/>
</dbReference>
<dbReference type="FunFam" id="3.40.50.300:FF:001660">
    <property type="entry name" value="NF-X1 finger and helicase protein, putative"/>
    <property type="match status" value="1"/>
</dbReference>
<keyword evidence="11" id="KW-1185">Reference proteome</keyword>
<evidence type="ECO:0000256" key="4">
    <source>
        <dbReference type="ARBA" id="ARBA00022737"/>
    </source>
</evidence>
<evidence type="ECO:0000256" key="7">
    <source>
        <dbReference type="ARBA" id="ARBA00022833"/>
    </source>
</evidence>
<keyword evidence="6" id="KW-0347">Helicase</keyword>
<evidence type="ECO:0000313" key="11">
    <source>
        <dbReference type="Proteomes" id="UP000184188"/>
    </source>
</evidence>
<dbReference type="InterPro" id="IPR045055">
    <property type="entry name" value="DNA2/NAM7-like"/>
</dbReference>
<keyword evidence="6" id="KW-0547">Nucleotide-binding</keyword>
<dbReference type="InterPro" id="IPR046439">
    <property type="entry name" value="ZF_RZ_dom"/>
</dbReference>
<keyword evidence="3" id="KW-0479">Metal-binding</keyword>
<dbReference type="PANTHER" id="PTHR10887:SF445">
    <property type="entry name" value="NFX1-TYPE ZINC FINGER-CONTAINING PROTEIN 1"/>
    <property type="match status" value="1"/>
</dbReference>
<reference evidence="11" key="1">
    <citation type="journal article" date="2017" name="Genome Biol.">
        <title>Comparative genomics reveals high biological diversity and specific adaptations in the industrially and medically important fungal genus Aspergillus.</title>
        <authorList>
            <person name="de Vries R.P."/>
            <person name="Riley R."/>
            <person name="Wiebenga A."/>
            <person name="Aguilar-Osorio G."/>
            <person name="Amillis S."/>
            <person name="Uchima C.A."/>
            <person name="Anderluh G."/>
            <person name="Asadollahi M."/>
            <person name="Askin M."/>
            <person name="Barry K."/>
            <person name="Battaglia E."/>
            <person name="Bayram O."/>
            <person name="Benocci T."/>
            <person name="Braus-Stromeyer S.A."/>
            <person name="Caldana C."/>
            <person name="Canovas D."/>
            <person name="Cerqueira G.C."/>
            <person name="Chen F."/>
            <person name="Chen W."/>
            <person name="Choi C."/>
            <person name="Clum A."/>
            <person name="Dos Santos R.A."/>
            <person name="Damasio A.R."/>
            <person name="Diallinas G."/>
            <person name="Emri T."/>
            <person name="Fekete E."/>
            <person name="Flipphi M."/>
            <person name="Freyberg S."/>
            <person name="Gallo A."/>
            <person name="Gournas C."/>
            <person name="Habgood R."/>
            <person name="Hainaut M."/>
            <person name="Harispe M.L."/>
            <person name="Henrissat B."/>
            <person name="Hilden K.S."/>
            <person name="Hope R."/>
            <person name="Hossain A."/>
            <person name="Karabika E."/>
            <person name="Karaffa L."/>
            <person name="Karanyi Z."/>
            <person name="Krasevec N."/>
            <person name="Kuo A."/>
            <person name="Kusch H."/>
            <person name="LaButti K."/>
            <person name="Lagendijk E.L."/>
            <person name="Lapidus A."/>
            <person name="Levasseur A."/>
            <person name="Lindquist E."/>
            <person name="Lipzen A."/>
            <person name="Logrieco A.F."/>
            <person name="MacCabe A."/>
            <person name="Maekelae M.R."/>
            <person name="Malavazi I."/>
            <person name="Melin P."/>
            <person name="Meyer V."/>
            <person name="Mielnichuk N."/>
            <person name="Miskei M."/>
            <person name="Molnar A.P."/>
            <person name="Mule G."/>
            <person name="Ngan C.Y."/>
            <person name="Orejas M."/>
            <person name="Orosz E."/>
            <person name="Ouedraogo J.P."/>
            <person name="Overkamp K.M."/>
            <person name="Park H.-S."/>
            <person name="Perrone G."/>
            <person name="Piumi F."/>
            <person name="Punt P.J."/>
            <person name="Ram A.F."/>
            <person name="Ramon A."/>
            <person name="Rauscher S."/>
            <person name="Record E."/>
            <person name="Riano-Pachon D.M."/>
            <person name="Robert V."/>
            <person name="Roehrig J."/>
            <person name="Ruller R."/>
            <person name="Salamov A."/>
            <person name="Salih N.S."/>
            <person name="Samson R.A."/>
            <person name="Sandor E."/>
            <person name="Sanguinetti M."/>
            <person name="Schuetze T."/>
            <person name="Sepcic K."/>
            <person name="Shelest E."/>
            <person name="Sherlock G."/>
            <person name="Sophianopoulou V."/>
            <person name="Squina F.M."/>
            <person name="Sun H."/>
            <person name="Susca A."/>
            <person name="Todd R.B."/>
            <person name="Tsang A."/>
            <person name="Unkles S.E."/>
            <person name="van de Wiele N."/>
            <person name="van Rossen-Uffink D."/>
            <person name="Oliveira J.V."/>
            <person name="Vesth T.C."/>
            <person name="Visser J."/>
            <person name="Yu J.-H."/>
            <person name="Zhou M."/>
            <person name="Andersen M.R."/>
            <person name="Archer D.B."/>
            <person name="Baker S.E."/>
            <person name="Benoit I."/>
            <person name="Brakhage A.A."/>
            <person name="Braus G.H."/>
            <person name="Fischer R."/>
            <person name="Frisvad J.C."/>
            <person name="Goldman G.H."/>
            <person name="Houbraken J."/>
            <person name="Oakley B."/>
            <person name="Pocsi I."/>
            <person name="Scazzocchio C."/>
            <person name="Seiboth B."/>
            <person name="vanKuyk P.A."/>
            <person name="Wortman J."/>
            <person name="Dyer P.S."/>
            <person name="Grigoriev I.V."/>
        </authorList>
    </citation>
    <scope>NUCLEOTIDE SEQUENCE [LARGE SCALE GENOMIC DNA]</scope>
    <source>
        <strain evidence="11">CBS 506.65</strain>
    </source>
</reference>
<dbReference type="Proteomes" id="UP000184188">
    <property type="component" value="Unassembled WGS sequence"/>
</dbReference>
<feature type="domain" description="RZ-type" evidence="9">
    <location>
        <begin position="1784"/>
        <end position="1862"/>
    </location>
</feature>
<evidence type="ECO:0000256" key="2">
    <source>
        <dbReference type="ARBA" id="ARBA00022490"/>
    </source>
</evidence>
<dbReference type="VEuPathDB" id="FungiDB:ASPZODRAFT_2059234"/>
<dbReference type="GO" id="GO:0005737">
    <property type="term" value="C:cytoplasm"/>
    <property type="evidence" value="ECO:0007669"/>
    <property type="project" value="UniProtKB-SubCell"/>
</dbReference>
<dbReference type="CDD" id="cd17936">
    <property type="entry name" value="EEXXEc_NFX1"/>
    <property type="match status" value="1"/>
</dbReference>
<dbReference type="InterPro" id="IPR027417">
    <property type="entry name" value="P-loop_NTPase"/>
</dbReference>
<dbReference type="GO" id="GO:0031380">
    <property type="term" value="C:nuclear RNA-directed RNA polymerase complex"/>
    <property type="evidence" value="ECO:0007669"/>
    <property type="project" value="TreeGrafter"/>
</dbReference>
<dbReference type="GeneID" id="34614086"/>
<keyword evidence="2" id="KW-0963">Cytoplasm</keyword>
<evidence type="ECO:0000256" key="5">
    <source>
        <dbReference type="ARBA" id="ARBA00022771"/>
    </source>
</evidence>
<dbReference type="CDD" id="cd18808">
    <property type="entry name" value="SF1_C_Upf1"/>
    <property type="match status" value="1"/>
</dbReference>
<dbReference type="RefSeq" id="XP_022580633.1">
    <property type="nucleotide sequence ID" value="XM_022727622.1"/>
</dbReference>
<dbReference type="GO" id="GO:0002376">
    <property type="term" value="P:immune system process"/>
    <property type="evidence" value="ECO:0007669"/>
    <property type="project" value="UniProtKB-KW"/>
</dbReference>
<keyword evidence="4" id="KW-0677">Repeat</keyword>
<keyword evidence="6" id="KW-0378">Hydrolase</keyword>
<organism evidence="10 11">
    <name type="scientific">Penicilliopsis zonata CBS 506.65</name>
    <dbReference type="NCBI Taxonomy" id="1073090"/>
    <lineage>
        <taxon>Eukaryota</taxon>
        <taxon>Fungi</taxon>
        <taxon>Dikarya</taxon>
        <taxon>Ascomycota</taxon>
        <taxon>Pezizomycotina</taxon>
        <taxon>Eurotiomycetes</taxon>
        <taxon>Eurotiomycetidae</taxon>
        <taxon>Eurotiales</taxon>
        <taxon>Aspergillaceae</taxon>
        <taxon>Penicilliopsis</taxon>
    </lineage>
</organism>
<dbReference type="STRING" id="1073090.A0A1L9SG79"/>
<dbReference type="Pfam" id="PF20173">
    <property type="entry name" value="ZnF_RZ-type"/>
    <property type="match status" value="1"/>
</dbReference>
<keyword evidence="5" id="KW-0863">Zinc-finger</keyword>